<dbReference type="Proteomes" id="UP000319897">
    <property type="component" value="Unassembled WGS sequence"/>
</dbReference>
<sequence>MPNPVSRSLAAVALFAVLSATPAQAIMVFDPTNYSQNVLTAARTLQQINNQVKSLQNEAQTLLNQAKNLSKVGFPEIGAITTRLQQIDQLMAKAEGIEFRIGKLDAQFAKLFPNDFKSALKLDEQVQAARTRLDTEMAAFRHSMTVQANVIENVQADMVVLNDLSARSQGAEGALQVGQATNQLLAFSTKQQLQIQSLLAAHYRAEAFEQARRLQAETDARAAAVKFLGTGEAYNPK</sequence>
<accession>A0A501XSH1</accession>
<feature type="signal peptide" evidence="2">
    <location>
        <begin position="1"/>
        <end position="25"/>
    </location>
</feature>
<reference evidence="3 4" key="1">
    <citation type="submission" date="2019-06" db="EMBL/GenBank/DDBJ databases">
        <authorList>
            <person name="Lee I."/>
            <person name="Jang G.I."/>
            <person name="Hwang C.Y."/>
        </authorList>
    </citation>
    <scope>NUCLEOTIDE SEQUENCE [LARGE SCALE GENOMIC DNA]</scope>
    <source>
        <strain evidence="3 4">PAMC 28131</strain>
    </source>
</reference>
<gene>
    <name evidence="3" type="primary">trbJ</name>
    <name evidence="3" type="ORF">FJQ54_04300</name>
</gene>
<feature type="coiled-coil region" evidence="1">
    <location>
        <begin position="38"/>
        <end position="72"/>
    </location>
</feature>
<dbReference type="EMBL" id="VFSU01000012">
    <property type="protein sequence ID" value="TPE63339.1"/>
    <property type="molecule type" value="Genomic_DNA"/>
</dbReference>
<name>A0A501XSH1_9SPHN</name>
<evidence type="ECO:0000256" key="2">
    <source>
        <dbReference type="SAM" id="SignalP"/>
    </source>
</evidence>
<dbReference type="InterPro" id="IPR014147">
    <property type="entry name" value="T4SS_TrbJ"/>
</dbReference>
<evidence type="ECO:0000313" key="4">
    <source>
        <dbReference type="Proteomes" id="UP000319897"/>
    </source>
</evidence>
<keyword evidence="1" id="KW-0175">Coiled coil</keyword>
<keyword evidence="4" id="KW-1185">Reference proteome</keyword>
<evidence type="ECO:0000256" key="1">
    <source>
        <dbReference type="SAM" id="Coils"/>
    </source>
</evidence>
<keyword evidence="2" id="KW-0732">Signal</keyword>
<dbReference type="AlphaFoldDB" id="A0A501XSH1"/>
<dbReference type="NCBIfam" id="TIGR02780">
    <property type="entry name" value="TrbJ_Ti"/>
    <property type="match status" value="1"/>
</dbReference>
<dbReference type="OrthoDB" id="9807335at2"/>
<protein>
    <submittedName>
        <fullName evidence="3">P-type conjugative transfer protein TrbJ</fullName>
    </submittedName>
</protein>
<feature type="chain" id="PRO_5021202022" evidence="2">
    <location>
        <begin position="26"/>
        <end position="237"/>
    </location>
</feature>
<proteinExistence type="predicted"/>
<evidence type="ECO:0000313" key="3">
    <source>
        <dbReference type="EMBL" id="TPE63339.1"/>
    </source>
</evidence>
<dbReference type="RefSeq" id="WP_140927200.1">
    <property type="nucleotide sequence ID" value="NZ_VFSU01000012.1"/>
</dbReference>
<organism evidence="3 4">
    <name type="scientific">Sandaracinobacter neustonicus</name>
    <dbReference type="NCBI Taxonomy" id="1715348"/>
    <lineage>
        <taxon>Bacteria</taxon>
        <taxon>Pseudomonadati</taxon>
        <taxon>Pseudomonadota</taxon>
        <taxon>Alphaproteobacteria</taxon>
        <taxon>Sphingomonadales</taxon>
        <taxon>Sphingosinicellaceae</taxon>
        <taxon>Sandaracinobacter</taxon>
    </lineage>
</organism>
<comment type="caution">
    <text evidence="3">The sequence shown here is derived from an EMBL/GenBank/DDBJ whole genome shotgun (WGS) entry which is preliminary data.</text>
</comment>
<dbReference type="NCBIfam" id="NF010448">
    <property type="entry name" value="PRK13874.1"/>
    <property type="match status" value="1"/>
</dbReference>